<dbReference type="GO" id="GO:0016783">
    <property type="term" value="F:sulfurtransferase activity"/>
    <property type="evidence" value="ECO:0007669"/>
    <property type="project" value="UniProtKB-UniRule"/>
</dbReference>
<keyword evidence="11 13" id="KW-0408">Iron</keyword>
<evidence type="ECO:0000256" key="6">
    <source>
        <dbReference type="ARBA" id="ARBA00022723"/>
    </source>
</evidence>
<name>A0A227KHY1_9BURK</name>
<dbReference type="InterPro" id="IPR014729">
    <property type="entry name" value="Rossmann-like_a/b/a_fold"/>
</dbReference>
<comment type="subunit">
    <text evidence="13">Homodimer.</text>
</comment>
<keyword evidence="9 13" id="KW-0460">Magnesium</keyword>
<comment type="caution">
    <text evidence="15">The sequence shown here is derived from an EMBL/GenBank/DDBJ whole genome shotgun (WGS) entry which is preliminary data.</text>
</comment>
<comment type="pathway">
    <text evidence="13">tRNA modification.</text>
</comment>
<dbReference type="EMBL" id="NHMP01000005">
    <property type="protein sequence ID" value="OXE47364.1"/>
    <property type="molecule type" value="Genomic_DNA"/>
</dbReference>
<dbReference type="AlphaFoldDB" id="A0A227KHY1"/>
<dbReference type="Gene3D" id="3.40.50.620">
    <property type="entry name" value="HUPs"/>
    <property type="match status" value="1"/>
</dbReference>
<dbReference type="PANTHER" id="PTHR43686:SF1">
    <property type="entry name" value="AMINOTRAN_5 DOMAIN-CONTAINING PROTEIN"/>
    <property type="match status" value="1"/>
</dbReference>
<dbReference type="InterPro" id="IPR011063">
    <property type="entry name" value="TilS/TtcA_N"/>
</dbReference>
<evidence type="ECO:0000256" key="9">
    <source>
        <dbReference type="ARBA" id="ARBA00022842"/>
    </source>
</evidence>
<evidence type="ECO:0000256" key="10">
    <source>
        <dbReference type="ARBA" id="ARBA00022884"/>
    </source>
</evidence>
<evidence type="ECO:0000256" key="12">
    <source>
        <dbReference type="ARBA" id="ARBA00023014"/>
    </source>
</evidence>
<feature type="binding site" evidence="13">
    <location>
        <position position="140"/>
    </location>
    <ligand>
        <name>[4Fe-4S] cluster</name>
        <dbReference type="ChEBI" id="CHEBI:49883"/>
    </ligand>
</feature>
<evidence type="ECO:0000256" key="8">
    <source>
        <dbReference type="ARBA" id="ARBA00022840"/>
    </source>
</evidence>
<comment type="function">
    <text evidence="13">Catalyzes the ATP-dependent 2-thiolation of cytidine in position 32 of tRNA, to form 2-thiocytidine (s(2)C32). The sulfur atoms are provided by the cysteine/cysteine desulfurase (IscS) system.</text>
</comment>
<dbReference type="GO" id="GO:0000287">
    <property type="term" value="F:magnesium ion binding"/>
    <property type="evidence" value="ECO:0007669"/>
    <property type="project" value="UniProtKB-UniRule"/>
</dbReference>
<comment type="similarity">
    <text evidence="13">Belongs to the TtcA family.</text>
</comment>
<comment type="catalytic activity">
    <reaction evidence="13">
        <text>cytidine(32) in tRNA + S-sulfanyl-L-cysteinyl-[cysteine desulfurase] + AH2 + ATP = 2-thiocytidine(32) in tRNA + L-cysteinyl-[cysteine desulfurase] + A + AMP + diphosphate + H(+)</text>
        <dbReference type="Rhea" id="RHEA:57048"/>
        <dbReference type="Rhea" id="RHEA-COMP:10288"/>
        <dbReference type="Rhea" id="RHEA-COMP:12157"/>
        <dbReference type="Rhea" id="RHEA-COMP:12158"/>
        <dbReference type="Rhea" id="RHEA-COMP:14821"/>
        <dbReference type="ChEBI" id="CHEBI:13193"/>
        <dbReference type="ChEBI" id="CHEBI:15378"/>
        <dbReference type="ChEBI" id="CHEBI:17499"/>
        <dbReference type="ChEBI" id="CHEBI:29950"/>
        <dbReference type="ChEBI" id="CHEBI:30616"/>
        <dbReference type="ChEBI" id="CHEBI:33019"/>
        <dbReference type="ChEBI" id="CHEBI:61963"/>
        <dbReference type="ChEBI" id="CHEBI:82748"/>
        <dbReference type="ChEBI" id="CHEBI:141453"/>
        <dbReference type="ChEBI" id="CHEBI:456215"/>
    </reaction>
</comment>
<keyword evidence="12 13" id="KW-0411">Iron-sulfur</keyword>
<dbReference type="CDD" id="cd24138">
    <property type="entry name" value="TtcA-like"/>
    <property type="match status" value="1"/>
</dbReference>
<evidence type="ECO:0000256" key="1">
    <source>
        <dbReference type="ARBA" id="ARBA00022485"/>
    </source>
</evidence>
<keyword evidence="8 13" id="KW-0067">ATP-binding</keyword>
<keyword evidence="2 13" id="KW-0963">Cytoplasm</keyword>
<dbReference type="HAMAP" id="MF_01850">
    <property type="entry name" value="TtcA"/>
    <property type="match status" value="1"/>
</dbReference>
<dbReference type="EC" id="2.8.1.-" evidence="13"/>
<comment type="subcellular location">
    <subcellularLocation>
        <location evidence="13">Cytoplasm</location>
    </subcellularLocation>
</comment>
<evidence type="ECO:0000256" key="2">
    <source>
        <dbReference type="ARBA" id="ARBA00022490"/>
    </source>
</evidence>
<keyword evidence="5 13" id="KW-0819">tRNA processing</keyword>
<dbReference type="InterPro" id="IPR012089">
    <property type="entry name" value="tRNA_Cyd_32_2_STrfase"/>
</dbReference>
<keyword evidence="6 13" id="KW-0479">Metal-binding</keyword>
<evidence type="ECO:0000313" key="15">
    <source>
        <dbReference type="EMBL" id="OXE47364.1"/>
    </source>
</evidence>
<organism evidence="15 16">
    <name type="scientific">Turicimonas muris</name>
    <dbReference type="NCBI Taxonomy" id="1796652"/>
    <lineage>
        <taxon>Bacteria</taxon>
        <taxon>Pseudomonadati</taxon>
        <taxon>Pseudomonadota</taxon>
        <taxon>Betaproteobacteria</taxon>
        <taxon>Burkholderiales</taxon>
        <taxon>Sutterellaceae</taxon>
        <taxon>Turicimonas</taxon>
    </lineage>
</organism>
<comment type="miscellaneous">
    <text evidence="13">The thiolation reaction likely consists of two steps: a first activation step by ATP to form an adenylated intermediate of the target base of tRNA, and a second nucleophilic substitution step of the sulfur (S) atom supplied by the hydrosulfide attached to the Fe-S cluster.</text>
</comment>
<evidence type="ECO:0000256" key="3">
    <source>
        <dbReference type="ARBA" id="ARBA00022555"/>
    </source>
</evidence>
<evidence type="ECO:0000256" key="13">
    <source>
        <dbReference type="HAMAP-Rule" id="MF_01850"/>
    </source>
</evidence>
<evidence type="ECO:0000259" key="14">
    <source>
        <dbReference type="Pfam" id="PF01171"/>
    </source>
</evidence>
<reference evidence="16" key="1">
    <citation type="submission" date="2017-05" db="EMBL/GenBank/DDBJ databases">
        <title>Improved OligoMM genomes.</title>
        <authorList>
            <person name="Garzetti D."/>
        </authorList>
    </citation>
    <scope>NUCLEOTIDE SEQUENCE [LARGE SCALE GENOMIC DNA]</scope>
    <source>
        <strain evidence="16">YL45</strain>
    </source>
</reference>
<dbReference type="NCBIfam" id="NF007972">
    <property type="entry name" value="PRK10696.1"/>
    <property type="match status" value="1"/>
</dbReference>
<proteinExistence type="inferred from homology"/>
<keyword evidence="3 13" id="KW-0820">tRNA-binding</keyword>
<feature type="binding site" evidence="13">
    <location>
        <position position="230"/>
    </location>
    <ligand>
        <name>[4Fe-4S] cluster</name>
        <dbReference type="ChEBI" id="CHEBI:49883"/>
    </ligand>
</feature>
<dbReference type="SUPFAM" id="SSF52402">
    <property type="entry name" value="Adenine nucleotide alpha hydrolases-like"/>
    <property type="match status" value="1"/>
</dbReference>
<sequence>MAEEPSDETSAEEMEPAKDKKNLVTRQRLSFENRKLEKRIVRLCAKAIIDFNLIEDGDKVMVCVSGGKDSYALLDALVRLQGRSNVKFELLAFCLNQHLPNFPLDKLVNHLEKIGVPYLIEDQDTFSIVKSKYQDPRNFCSLCSRLRRGIVYRIAKEQKVTKIALGHHMDDVVSTLLLNMYYGGRLKSMPPKLLSDAKEHIVIRPMIYIREKDLKRWCKVQNYDIIPKLCGADDKCRREMKELIEKMDKEHPGRVENIFKSLGRVAPSHLMDEEVFDFVNLKAQPQEEKEQN</sequence>
<feature type="domain" description="tRNA(Ile)-lysidine/2-thiocytidine synthase N-terminal" evidence="14">
    <location>
        <begin position="59"/>
        <end position="224"/>
    </location>
</feature>
<evidence type="ECO:0000256" key="11">
    <source>
        <dbReference type="ARBA" id="ARBA00023004"/>
    </source>
</evidence>
<keyword evidence="16" id="KW-1185">Reference proteome</keyword>
<evidence type="ECO:0000256" key="7">
    <source>
        <dbReference type="ARBA" id="ARBA00022741"/>
    </source>
</evidence>
<dbReference type="GO" id="GO:0000049">
    <property type="term" value="F:tRNA binding"/>
    <property type="evidence" value="ECO:0007669"/>
    <property type="project" value="UniProtKB-KW"/>
</dbReference>
<dbReference type="InterPro" id="IPR035107">
    <property type="entry name" value="tRNA_thiolation_TtcA_Ctu1"/>
</dbReference>
<keyword evidence="7 13" id="KW-0547">Nucleotide-binding</keyword>
<dbReference type="PANTHER" id="PTHR43686">
    <property type="entry name" value="SULFURTRANSFERASE-RELATED"/>
    <property type="match status" value="1"/>
</dbReference>
<keyword evidence="1 13" id="KW-0004">4Fe-4S</keyword>
<feature type="binding site" evidence="13">
    <location>
        <position position="143"/>
    </location>
    <ligand>
        <name>[4Fe-4S] cluster</name>
        <dbReference type="ChEBI" id="CHEBI:49883"/>
    </ligand>
</feature>
<evidence type="ECO:0000313" key="16">
    <source>
        <dbReference type="Proteomes" id="UP000214610"/>
    </source>
</evidence>
<dbReference type="GO" id="GO:0034227">
    <property type="term" value="P:tRNA thio-modification"/>
    <property type="evidence" value="ECO:0007669"/>
    <property type="project" value="UniProtKB-UniRule"/>
</dbReference>
<dbReference type="Pfam" id="PF01171">
    <property type="entry name" value="ATP_bind_3"/>
    <property type="match status" value="1"/>
</dbReference>
<protein>
    <recommendedName>
        <fullName evidence="13">tRNA-cytidine(32) 2-sulfurtransferase</fullName>
        <ecNumber evidence="13">2.8.1.-</ecNumber>
    </recommendedName>
    <alternativeName>
        <fullName evidence="13">Two-thiocytidine biosynthesis protein A</fullName>
    </alternativeName>
    <alternativeName>
        <fullName evidence="13">tRNA 2-thiocytidine biosynthesis protein TtcA</fullName>
    </alternativeName>
</protein>
<gene>
    <name evidence="13" type="primary">ttcA</name>
    <name evidence="15" type="ORF">ADH67_08655</name>
</gene>
<evidence type="ECO:0000256" key="4">
    <source>
        <dbReference type="ARBA" id="ARBA00022679"/>
    </source>
</evidence>
<keyword evidence="4 13" id="KW-0808">Transferase</keyword>
<comment type="cofactor">
    <cofactor evidence="13">
        <name>[4Fe-4S] cluster</name>
        <dbReference type="ChEBI" id="CHEBI:49883"/>
    </cofactor>
    <text evidence="13">Binds 1 [4Fe-4S] cluster per subunit. The cluster is chelated by three Cys residues, the fourth Fe has a free coordination site that may bind a sulfur atom transferred from the persulfide of IscS.</text>
</comment>
<accession>A0A227KHY1</accession>
<dbReference type="GO" id="GO:0005737">
    <property type="term" value="C:cytoplasm"/>
    <property type="evidence" value="ECO:0007669"/>
    <property type="project" value="UniProtKB-SubCell"/>
</dbReference>
<feature type="short sequence motif" description="PP-loop motif" evidence="13">
    <location>
        <begin position="65"/>
        <end position="70"/>
    </location>
</feature>
<dbReference type="GO" id="GO:0005524">
    <property type="term" value="F:ATP binding"/>
    <property type="evidence" value="ECO:0007669"/>
    <property type="project" value="UniProtKB-UniRule"/>
</dbReference>
<keyword evidence="10 13" id="KW-0694">RNA-binding</keyword>
<evidence type="ECO:0000256" key="5">
    <source>
        <dbReference type="ARBA" id="ARBA00022694"/>
    </source>
</evidence>
<dbReference type="PIRSF" id="PIRSF004976">
    <property type="entry name" value="ATPase_YdaO"/>
    <property type="match status" value="1"/>
</dbReference>
<dbReference type="Proteomes" id="UP000214610">
    <property type="component" value="Unassembled WGS sequence"/>
</dbReference>
<dbReference type="GO" id="GO:0051539">
    <property type="term" value="F:4 iron, 4 sulfur cluster binding"/>
    <property type="evidence" value="ECO:0007669"/>
    <property type="project" value="UniProtKB-UniRule"/>
</dbReference>
<comment type="cofactor">
    <cofactor evidence="13">
        <name>Mg(2+)</name>
        <dbReference type="ChEBI" id="CHEBI:18420"/>
    </cofactor>
</comment>